<comment type="subcellular location">
    <subcellularLocation>
        <location evidence="2 11">Cell membrane</location>
        <topology evidence="2 11">Multi-pass membrane protein</topology>
    </subcellularLocation>
</comment>
<feature type="transmembrane region" description="Helical" evidence="11">
    <location>
        <begin position="263"/>
        <end position="282"/>
    </location>
</feature>
<dbReference type="PANTHER" id="PTHR43448:SF2">
    <property type="entry name" value="PROTOHEME IX FARNESYLTRANSFERASE, MITOCHONDRIAL"/>
    <property type="match status" value="1"/>
</dbReference>
<feature type="transmembrane region" description="Helical" evidence="11">
    <location>
        <begin position="226"/>
        <end position="242"/>
    </location>
</feature>
<comment type="similarity">
    <text evidence="11">Belongs to the UbiA prenyltransferase family. Protoheme IX farnesyltransferase subfamily.</text>
</comment>
<dbReference type="OrthoDB" id="131615at2157"/>
<feature type="transmembrane region" description="Helical" evidence="11">
    <location>
        <begin position="131"/>
        <end position="151"/>
    </location>
</feature>
<evidence type="ECO:0000256" key="3">
    <source>
        <dbReference type="ARBA" id="ARBA00004919"/>
    </source>
</evidence>
<keyword evidence="13" id="KW-1185">Reference proteome</keyword>
<reference evidence="12 13" key="1">
    <citation type="journal article" date="2019" name="ISME J.">
        <title>Isolation and characterization of a thermophilic sulfur- and iron-reducing thaumarchaeote from a terrestrial acidic hot spring.</title>
        <authorList>
            <person name="Kato S."/>
            <person name="Itoh T."/>
            <person name="Yuki M."/>
            <person name="Nagamori M."/>
            <person name="Ohnishi M."/>
            <person name="Uematsu K."/>
            <person name="Suzuki K."/>
            <person name="Takashina T."/>
            <person name="Ohkuma M."/>
        </authorList>
    </citation>
    <scope>NUCLEOTIDE SEQUENCE [LARGE SCALE GENOMIC DNA]</scope>
    <source>
        <strain evidence="12 13">NAS-02</strain>
    </source>
</reference>
<comment type="catalytic activity">
    <reaction evidence="10 11">
        <text>heme b + (2E,6E)-farnesyl diphosphate + H2O = Fe(II)-heme o + diphosphate</text>
        <dbReference type="Rhea" id="RHEA:28070"/>
        <dbReference type="ChEBI" id="CHEBI:15377"/>
        <dbReference type="ChEBI" id="CHEBI:33019"/>
        <dbReference type="ChEBI" id="CHEBI:60344"/>
        <dbReference type="ChEBI" id="CHEBI:60530"/>
        <dbReference type="ChEBI" id="CHEBI:175763"/>
        <dbReference type="EC" id="2.5.1.141"/>
    </reaction>
</comment>
<dbReference type="InterPro" id="IPR030470">
    <property type="entry name" value="UbiA_prenylTrfase_CS"/>
</dbReference>
<dbReference type="EC" id="2.5.1.141" evidence="11"/>
<comment type="pathway">
    <text evidence="3 11">Porphyrin-containing compound metabolism; heme O biosynthesis; heme O from protoheme: step 1/1.</text>
</comment>
<evidence type="ECO:0000256" key="9">
    <source>
        <dbReference type="ARBA" id="ARBA00023136"/>
    </source>
</evidence>
<dbReference type="EMBL" id="AP018732">
    <property type="protein sequence ID" value="BBE42636.1"/>
    <property type="molecule type" value="Genomic_DNA"/>
</dbReference>
<keyword evidence="9 11" id="KW-0472">Membrane</keyword>
<evidence type="ECO:0000256" key="8">
    <source>
        <dbReference type="ARBA" id="ARBA00023133"/>
    </source>
</evidence>
<keyword evidence="6 11" id="KW-0812">Transmembrane</keyword>
<dbReference type="InterPro" id="IPR000537">
    <property type="entry name" value="UbiA_prenyltransferase"/>
</dbReference>
<dbReference type="NCBIfam" id="TIGR01473">
    <property type="entry name" value="cyoE_ctaB"/>
    <property type="match status" value="1"/>
</dbReference>
<dbReference type="GO" id="GO:0005886">
    <property type="term" value="C:plasma membrane"/>
    <property type="evidence" value="ECO:0007669"/>
    <property type="project" value="UniProtKB-SubCell"/>
</dbReference>
<dbReference type="InterPro" id="IPR006369">
    <property type="entry name" value="Protohaem_IX_farnesylTrfase"/>
</dbReference>
<dbReference type="GO" id="GO:0048034">
    <property type="term" value="P:heme O biosynthetic process"/>
    <property type="evidence" value="ECO:0007669"/>
    <property type="project" value="UniProtKB-UniRule"/>
</dbReference>
<evidence type="ECO:0000256" key="10">
    <source>
        <dbReference type="ARBA" id="ARBA00047690"/>
    </source>
</evidence>
<name>A0A4P2VDD0_9ARCH</name>
<evidence type="ECO:0000256" key="6">
    <source>
        <dbReference type="ARBA" id="ARBA00022692"/>
    </source>
</evidence>
<comment type="function">
    <text evidence="1 11">Converts heme B (protoheme IX) to heme O by substitution of the vinyl group on carbon 2 of heme B porphyrin ring with a hydroxyethyl farnesyl side group.</text>
</comment>
<feature type="transmembrane region" description="Helical" evidence="11">
    <location>
        <begin position="157"/>
        <end position="180"/>
    </location>
</feature>
<keyword evidence="7 11" id="KW-1133">Transmembrane helix</keyword>
<evidence type="ECO:0000256" key="5">
    <source>
        <dbReference type="ARBA" id="ARBA00022679"/>
    </source>
</evidence>
<proteinExistence type="inferred from homology"/>
<keyword evidence="8 11" id="KW-0350">Heme biosynthesis</keyword>
<keyword evidence="5 11" id="KW-0808">Transferase</keyword>
<dbReference type="RefSeq" id="WP_174448847.1">
    <property type="nucleotide sequence ID" value="NZ_AP018732.1"/>
</dbReference>
<dbReference type="InterPro" id="IPR044878">
    <property type="entry name" value="UbiA_sf"/>
</dbReference>
<evidence type="ECO:0000256" key="11">
    <source>
        <dbReference type="HAMAP-Rule" id="MF_00154"/>
    </source>
</evidence>
<dbReference type="CDD" id="cd13957">
    <property type="entry name" value="PT_UbiA_Cox10"/>
    <property type="match status" value="1"/>
</dbReference>
<evidence type="ECO:0000256" key="7">
    <source>
        <dbReference type="ARBA" id="ARBA00022989"/>
    </source>
</evidence>
<evidence type="ECO:0000256" key="2">
    <source>
        <dbReference type="ARBA" id="ARBA00004651"/>
    </source>
</evidence>
<dbReference type="UniPathway" id="UPA00834">
    <property type="reaction ID" value="UER00712"/>
</dbReference>
<comment type="similarity">
    <text evidence="4">In the C-terminal section; belongs to the UbiA prenyltransferase family. Protoheme IX farnesyltransferase subfamily.</text>
</comment>
<evidence type="ECO:0000256" key="4">
    <source>
        <dbReference type="ARBA" id="ARBA00010223"/>
    </source>
</evidence>
<evidence type="ECO:0000256" key="1">
    <source>
        <dbReference type="ARBA" id="ARBA00004019"/>
    </source>
</evidence>
<gene>
    <name evidence="11" type="primary">ctaB</name>
    <name evidence="12" type="ORF">NAS2_1247</name>
</gene>
<sequence length="283" mass="30041">MRSSAVAELVKPSQTLLLMVTAYCSYLAAGGRSPLDLVVLTVSEFLAISGTTAANMYLERDIDALMPRTSRRPLPSGSISPGSAVALASSMFLVSVIISSAWSGALTLTILVGFLSDILVYTNIVKRMTPYSVVLGGIAGAMPALGGWVLARGFTPAGFLLAAVVLAWIPMHIWFIATYYADDYALAGIPMMPVVRGPSEAARYTEYSTAAIPALAWAYYAITRRGLLAAVVATALAALALRRAEDFRRSPTRDAAREMFKMASPLIAVVFVLEALEGVLGIP</sequence>
<dbReference type="KEGG" id="ccai:NAS2_1247"/>
<keyword evidence="11" id="KW-1003">Cell membrane</keyword>
<dbReference type="PROSITE" id="PS00943">
    <property type="entry name" value="UBIA"/>
    <property type="match status" value="1"/>
</dbReference>
<organism evidence="12 13">
    <name type="scientific">Conexivisphaera calida</name>
    <dbReference type="NCBI Taxonomy" id="1874277"/>
    <lineage>
        <taxon>Archaea</taxon>
        <taxon>Nitrososphaerota</taxon>
        <taxon>Conexivisphaeria</taxon>
        <taxon>Conexivisphaerales</taxon>
        <taxon>Conexivisphaeraceae</taxon>
        <taxon>Conexivisphaera</taxon>
    </lineage>
</organism>
<dbReference type="HAMAP" id="MF_00154">
    <property type="entry name" value="CyoE_CtaB"/>
    <property type="match status" value="1"/>
</dbReference>
<dbReference type="GeneID" id="55585059"/>
<accession>A0A4P2VDD0</accession>
<dbReference type="PANTHER" id="PTHR43448">
    <property type="entry name" value="PROTOHEME IX FARNESYLTRANSFERASE, MITOCHONDRIAL"/>
    <property type="match status" value="1"/>
</dbReference>
<evidence type="ECO:0000313" key="12">
    <source>
        <dbReference type="EMBL" id="BBE42636.1"/>
    </source>
</evidence>
<evidence type="ECO:0000313" key="13">
    <source>
        <dbReference type="Proteomes" id="UP000509448"/>
    </source>
</evidence>
<dbReference type="Pfam" id="PF01040">
    <property type="entry name" value="UbiA"/>
    <property type="match status" value="1"/>
</dbReference>
<dbReference type="GO" id="GO:0008495">
    <property type="term" value="F:protoheme IX farnesyltransferase activity"/>
    <property type="evidence" value="ECO:0007669"/>
    <property type="project" value="UniProtKB-UniRule"/>
</dbReference>
<dbReference type="Gene3D" id="1.10.357.140">
    <property type="entry name" value="UbiA prenyltransferase"/>
    <property type="match status" value="1"/>
</dbReference>
<dbReference type="AlphaFoldDB" id="A0A4P2VDD0"/>
<protein>
    <recommendedName>
        <fullName evidence="11">Protoheme IX farnesyltransferase</fullName>
        <ecNumber evidence="11">2.5.1.141</ecNumber>
    </recommendedName>
    <alternativeName>
        <fullName evidence="11">Heme B farnesyltransferase</fullName>
    </alternativeName>
    <alternativeName>
        <fullName evidence="11">Heme O synthase</fullName>
    </alternativeName>
</protein>
<dbReference type="Proteomes" id="UP000509448">
    <property type="component" value="Chromosome"/>
</dbReference>
<comment type="miscellaneous">
    <text evidence="11">Carbon 2 of the heme B porphyrin ring is defined according to the Fischer nomenclature.</text>
</comment>